<dbReference type="Proteomes" id="UP000294933">
    <property type="component" value="Unassembled WGS sequence"/>
</dbReference>
<evidence type="ECO:0000256" key="1">
    <source>
        <dbReference type="ARBA" id="ARBA00001412"/>
    </source>
</evidence>
<dbReference type="InterPro" id="IPR001944">
    <property type="entry name" value="Glycoside_Hdrlase_35"/>
</dbReference>
<dbReference type="InterPro" id="IPR037110">
    <property type="entry name" value="Betagal_dom2_sf"/>
</dbReference>
<dbReference type="STRING" id="50990.A0A4Y7Q9A3"/>
<dbReference type="EC" id="3.2.1.23" evidence="3 8"/>
<dbReference type="Gene3D" id="2.102.20.10">
    <property type="entry name" value="Beta-galactosidase, domain 2"/>
    <property type="match status" value="1"/>
</dbReference>
<name>A0A4Y7Q9A3_9AGAM</name>
<feature type="signal peptide" evidence="10">
    <location>
        <begin position="1"/>
        <end position="21"/>
    </location>
</feature>
<dbReference type="VEuPathDB" id="FungiDB:BD410DRAFT_746889"/>
<dbReference type="InterPro" id="IPR031330">
    <property type="entry name" value="Gly_Hdrlase_35_cat"/>
</dbReference>
<dbReference type="Pfam" id="PF13364">
    <property type="entry name" value="BetaGal_ABD2"/>
    <property type="match status" value="2"/>
</dbReference>
<evidence type="ECO:0000313" key="13">
    <source>
        <dbReference type="Proteomes" id="UP000294933"/>
    </source>
</evidence>
<comment type="catalytic activity">
    <reaction evidence="1 8">
        <text>Hydrolysis of terminal non-reducing beta-D-galactose residues in beta-D-galactosides.</text>
        <dbReference type="EC" id="3.2.1.23"/>
    </reaction>
</comment>
<keyword evidence="7 8" id="KW-0326">Glycosidase</keyword>
<dbReference type="SUPFAM" id="SSF51011">
    <property type="entry name" value="Glycosyl hydrolase domain"/>
    <property type="match status" value="1"/>
</dbReference>
<dbReference type="Gene3D" id="3.20.20.80">
    <property type="entry name" value="Glycosidases"/>
    <property type="match status" value="1"/>
</dbReference>
<dbReference type="PANTHER" id="PTHR23421">
    <property type="entry name" value="BETA-GALACTOSIDASE RELATED"/>
    <property type="match status" value="1"/>
</dbReference>
<dbReference type="EMBL" id="ML170170">
    <property type="protein sequence ID" value="TDL23439.1"/>
    <property type="molecule type" value="Genomic_DNA"/>
</dbReference>
<evidence type="ECO:0000256" key="8">
    <source>
        <dbReference type="RuleBase" id="RU000675"/>
    </source>
</evidence>
<keyword evidence="13" id="KW-1185">Reference proteome</keyword>
<dbReference type="Pfam" id="PF10435">
    <property type="entry name" value="BetaGal_dom2"/>
    <property type="match status" value="1"/>
</dbReference>
<evidence type="ECO:0000256" key="6">
    <source>
        <dbReference type="ARBA" id="ARBA00023180"/>
    </source>
</evidence>
<keyword evidence="4 10" id="KW-0732">Signal</keyword>
<dbReference type="SUPFAM" id="SSF117100">
    <property type="entry name" value="Beta-galactosidase LacA, domain 3"/>
    <property type="match status" value="1"/>
</dbReference>
<dbReference type="PRINTS" id="PR00742">
    <property type="entry name" value="GLHYDRLASE35"/>
</dbReference>
<dbReference type="PROSITE" id="PS01182">
    <property type="entry name" value="GLYCOSYL_HYDROL_F35"/>
    <property type="match status" value="1"/>
</dbReference>
<dbReference type="InterPro" id="IPR036833">
    <property type="entry name" value="BetaGal_dom3_sf"/>
</dbReference>
<dbReference type="InterPro" id="IPR018954">
    <property type="entry name" value="Betagal_dom2"/>
</dbReference>
<dbReference type="InterPro" id="IPR025972">
    <property type="entry name" value="BetaGal_dom3"/>
</dbReference>
<keyword evidence="6" id="KW-0325">Glycoprotein</keyword>
<evidence type="ECO:0000256" key="3">
    <source>
        <dbReference type="ARBA" id="ARBA00012756"/>
    </source>
</evidence>
<dbReference type="Gene3D" id="2.60.120.260">
    <property type="entry name" value="Galactose-binding domain-like"/>
    <property type="match status" value="2"/>
</dbReference>
<dbReference type="OrthoDB" id="1657402at2759"/>
<gene>
    <name evidence="12" type="ORF">BD410DRAFT_746889</name>
</gene>
<comment type="similarity">
    <text evidence="2 9">Belongs to the glycosyl hydrolase 35 family.</text>
</comment>
<dbReference type="SMART" id="SM01029">
    <property type="entry name" value="BetaGal_dom2"/>
    <property type="match status" value="1"/>
</dbReference>
<keyword evidence="5 8" id="KW-0378">Hydrolase</keyword>
<evidence type="ECO:0000256" key="4">
    <source>
        <dbReference type="ARBA" id="ARBA00022729"/>
    </source>
</evidence>
<dbReference type="GO" id="GO:0005975">
    <property type="term" value="P:carbohydrate metabolic process"/>
    <property type="evidence" value="ECO:0007669"/>
    <property type="project" value="InterPro"/>
</dbReference>
<evidence type="ECO:0000256" key="10">
    <source>
        <dbReference type="SAM" id="SignalP"/>
    </source>
</evidence>
<feature type="chain" id="PRO_5021204351" description="Beta-galactosidase" evidence="10">
    <location>
        <begin position="22"/>
        <end position="1028"/>
    </location>
</feature>
<feature type="domain" description="Beta-galactosidase" evidence="11">
    <location>
        <begin position="395"/>
        <end position="581"/>
    </location>
</feature>
<dbReference type="Pfam" id="PF13363">
    <property type="entry name" value="BetaGal_dom3"/>
    <property type="match status" value="1"/>
</dbReference>
<dbReference type="InterPro" id="IPR017853">
    <property type="entry name" value="GH"/>
</dbReference>
<dbReference type="SUPFAM" id="SSF49785">
    <property type="entry name" value="Galactose-binding domain-like"/>
    <property type="match status" value="2"/>
</dbReference>
<dbReference type="Pfam" id="PF01301">
    <property type="entry name" value="Glyco_hydro_35"/>
    <property type="match status" value="1"/>
</dbReference>
<protein>
    <recommendedName>
        <fullName evidence="3 8">Beta-galactosidase</fullName>
        <ecNumber evidence="3 8">3.2.1.23</ecNumber>
    </recommendedName>
</protein>
<evidence type="ECO:0000256" key="5">
    <source>
        <dbReference type="ARBA" id="ARBA00022801"/>
    </source>
</evidence>
<proteinExistence type="inferred from homology"/>
<evidence type="ECO:0000256" key="7">
    <source>
        <dbReference type="ARBA" id="ARBA00023295"/>
    </source>
</evidence>
<evidence type="ECO:0000259" key="11">
    <source>
        <dbReference type="SMART" id="SM01029"/>
    </source>
</evidence>
<dbReference type="InterPro" id="IPR008979">
    <property type="entry name" value="Galactose-bd-like_sf"/>
</dbReference>
<dbReference type="SUPFAM" id="SSF51445">
    <property type="entry name" value="(Trans)glycosidases"/>
    <property type="match status" value="1"/>
</dbReference>
<dbReference type="AlphaFoldDB" id="A0A4Y7Q9A3"/>
<evidence type="ECO:0000313" key="12">
    <source>
        <dbReference type="EMBL" id="TDL23439.1"/>
    </source>
</evidence>
<accession>A0A4Y7Q9A3</accession>
<dbReference type="InterPro" id="IPR019801">
    <property type="entry name" value="Glyco_hydro_35_CS"/>
</dbReference>
<dbReference type="InterPro" id="IPR025300">
    <property type="entry name" value="BetaGal_jelly_roll_dom"/>
</dbReference>
<dbReference type="Gene3D" id="2.60.390.10">
    <property type="entry name" value="Beta-galactosidase, domain 3"/>
    <property type="match status" value="1"/>
</dbReference>
<evidence type="ECO:0000256" key="2">
    <source>
        <dbReference type="ARBA" id="ARBA00009809"/>
    </source>
</evidence>
<sequence>MLAFCLVALLGALSCLQSSQAVLDARYQTDHSLSRRNSTGLTNVVTWDPHSLSIFGQRIFIYSAEFHPWRLPNPNLWADIFQKLKANGYNTVSFYVHWGTHFPTPTTNGGQGDFTPGTYRDIQNFITQAKNAGIWLIARPGPYINGEASGGGFPGWVGNVAGTLRSTNTAYTAAWTPYMTAISKLISQNQVTNGGPIILVQAENEFSPGSTHSPYMQAIEDLYRQEGIVIPITFNDQHSGQNGYFSPDLGGQGAVNIYCADSYPQGSTHWNQVSSSYLPFHQAVAPSNPLCLGEFGGGYLLNWGGNTMGGTGYERYETDITGPASENVFHKDVFAQTTALLNIYMVFGGTNWGQTAEPTVYTSYDYGGGINENRVATPKMNEIRQQGAFLRVARDLLAANVINTGTTYTSSNLLHTAELRNPQTNAGFYFVRHNDSTSTAITTSTLTVSTSSGTMTIPKSGSLTLGSSSLGREFKILPADFVFGVSKTNMLYTTAEVYSWTTLDRSDFIVLYAPAGQTGETAFKLASSAITVTKDSGVTSTVSGNLVTLNYNLNGVQHATITAGTATIQVIMVDKATAYNWHFPVIAGTGTFANYFSVGTNQSVIVAGPYIVRSASIAGNTLSLNGDLNGTTTLEFFAPSAVTNLIWNGAVQRIQATAHKSFTVTLPGASAVALPKLGGWKVLGSLPETDPAFDDSSFITATQTTTNYTNLPPLAGKNVLFSQQYGIYGGQLIWRGHFTATGSETSFALTVTGGVAFGYSVWFNGHFLGSRPGNVSQSESSDTWNIPSGTLSVGKDNVLTVFQAHAYSSIVETSTNGGKEPRGIRGYAINGGSTTFSSWKLGAQLGGAANAPDTFRGYLNEGGMFFERIGAHLPGFDDSAWQAASSLSVAGAGVNFFRTTFSLNLPANAADVPIRLSFTPSAITSNYRAIIYLNGWNLGKFINNIGPQTIFVLHCLSFNAARILRRSSPNTLGVALWSLDGSGASIAGLSLISDGAFTSSFKFSDWTAAPDYAAQATKRTKAAYYKPM</sequence>
<reference evidence="12 13" key="1">
    <citation type="submission" date="2018-06" db="EMBL/GenBank/DDBJ databases">
        <title>A transcriptomic atlas of mushroom development highlights an independent origin of complex multicellularity.</title>
        <authorList>
            <consortium name="DOE Joint Genome Institute"/>
            <person name="Krizsan K."/>
            <person name="Almasi E."/>
            <person name="Merenyi Z."/>
            <person name="Sahu N."/>
            <person name="Viragh M."/>
            <person name="Koszo T."/>
            <person name="Mondo S."/>
            <person name="Kiss B."/>
            <person name="Balint B."/>
            <person name="Kues U."/>
            <person name="Barry K."/>
            <person name="Hegedus J.C."/>
            <person name="Henrissat B."/>
            <person name="Johnson J."/>
            <person name="Lipzen A."/>
            <person name="Ohm R."/>
            <person name="Nagy I."/>
            <person name="Pangilinan J."/>
            <person name="Yan J."/>
            <person name="Xiong Y."/>
            <person name="Grigoriev I.V."/>
            <person name="Hibbett D.S."/>
            <person name="Nagy L.G."/>
        </authorList>
    </citation>
    <scope>NUCLEOTIDE SEQUENCE [LARGE SCALE GENOMIC DNA]</scope>
    <source>
        <strain evidence="12 13">SZMC22713</strain>
    </source>
</reference>
<dbReference type="GO" id="GO:0004565">
    <property type="term" value="F:beta-galactosidase activity"/>
    <property type="evidence" value="ECO:0007669"/>
    <property type="project" value="UniProtKB-EC"/>
</dbReference>
<evidence type="ECO:0000256" key="9">
    <source>
        <dbReference type="RuleBase" id="RU003679"/>
    </source>
</evidence>
<organism evidence="12 13">
    <name type="scientific">Rickenella mellea</name>
    <dbReference type="NCBI Taxonomy" id="50990"/>
    <lineage>
        <taxon>Eukaryota</taxon>
        <taxon>Fungi</taxon>
        <taxon>Dikarya</taxon>
        <taxon>Basidiomycota</taxon>
        <taxon>Agaricomycotina</taxon>
        <taxon>Agaricomycetes</taxon>
        <taxon>Hymenochaetales</taxon>
        <taxon>Rickenellaceae</taxon>
        <taxon>Rickenella</taxon>
    </lineage>
</organism>